<keyword evidence="5" id="KW-0676">Redox-active center</keyword>
<dbReference type="NCBIfam" id="NF001808">
    <property type="entry name" value="PRK00522.1"/>
    <property type="match status" value="1"/>
</dbReference>
<dbReference type="PROSITE" id="PS51352">
    <property type="entry name" value="THIOREDOXIN_2"/>
    <property type="match status" value="1"/>
</dbReference>
<keyword evidence="3 7" id="KW-0560">Oxidoreductase</keyword>
<dbReference type="EC" id="1.11.1.15" evidence="7"/>
<proteinExistence type="predicted"/>
<evidence type="ECO:0000313" key="7">
    <source>
        <dbReference type="EMBL" id="QKF80146.1"/>
    </source>
</evidence>
<name>A0A7L5HYV5_9BACT</name>
<dbReference type="EMBL" id="CP053825">
    <property type="protein sequence ID" value="QKF80146.1"/>
    <property type="molecule type" value="Genomic_DNA"/>
</dbReference>
<sequence>MSTIMYKEQKIELTGEEIKVGDMAPKITLRTKNLAPVEIAPIGKTQIILTFPSLDTQICSKQAKESNKRLATMKNIEVIIVSMDLPFAMDRFCATEGINNLIVASDFAFKEFGTSYGVLISNSIFAGLLARAAFVIKDGKIVYKQVVEELMGKIDFKDLELFMHKNYGYSLN</sequence>
<evidence type="ECO:0000256" key="4">
    <source>
        <dbReference type="ARBA" id="ARBA00023157"/>
    </source>
</evidence>
<evidence type="ECO:0000259" key="6">
    <source>
        <dbReference type="PROSITE" id="PS51352"/>
    </source>
</evidence>
<evidence type="ECO:0000256" key="2">
    <source>
        <dbReference type="ARBA" id="ARBA00022862"/>
    </source>
</evidence>
<evidence type="ECO:0000256" key="1">
    <source>
        <dbReference type="ARBA" id="ARBA00022559"/>
    </source>
</evidence>
<feature type="domain" description="Thioredoxin" evidence="6">
    <location>
        <begin position="18"/>
        <end position="168"/>
    </location>
</feature>
<dbReference type="GO" id="GO:0008379">
    <property type="term" value="F:thioredoxin peroxidase activity"/>
    <property type="evidence" value="ECO:0007669"/>
    <property type="project" value="InterPro"/>
</dbReference>
<keyword evidence="2" id="KW-0049">Antioxidant</keyword>
<dbReference type="InterPro" id="IPR036249">
    <property type="entry name" value="Thioredoxin-like_sf"/>
</dbReference>
<dbReference type="RefSeq" id="WP_139425649.1">
    <property type="nucleotide sequence ID" value="NZ_CBCSFY010000005.1"/>
</dbReference>
<dbReference type="Pfam" id="PF08534">
    <property type="entry name" value="Redoxin"/>
    <property type="match status" value="1"/>
</dbReference>
<dbReference type="CDD" id="cd03014">
    <property type="entry name" value="PRX_Atyp2cys"/>
    <property type="match status" value="1"/>
</dbReference>
<dbReference type="InterPro" id="IPR018219">
    <property type="entry name" value="Tpx_CS"/>
</dbReference>
<reference evidence="7 8" key="1">
    <citation type="submission" date="2020-05" db="EMBL/GenBank/DDBJ databases">
        <title>Complete genome sequencing of Campylobacter and Arcobacter type strains.</title>
        <authorList>
            <person name="Miller W.G."/>
            <person name="Yee E."/>
        </authorList>
    </citation>
    <scope>NUCLEOTIDE SEQUENCE [LARGE SCALE GENOMIC DNA]</scope>
    <source>
        <strain evidence="7 8">CCUG 73571</strain>
    </source>
</reference>
<dbReference type="PANTHER" id="PTHR43110:SF1">
    <property type="entry name" value="THIOL PEROXIDASE"/>
    <property type="match status" value="1"/>
</dbReference>
<dbReference type="KEGG" id="carm:CARM_1249"/>
<evidence type="ECO:0000256" key="3">
    <source>
        <dbReference type="ARBA" id="ARBA00023002"/>
    </source>
</evidence>
<dbReference type="InterPro" id="IPR002065">
    <property type="entry name" value="TPX"/>
</dbReference>
<dbReference type="InterPro" id="IPR013766">
    <property type="entry name" value="Thioredoxin_domain"/>
</dbReference>
<dbReference type="GeneID" id="56586997"/>
<accession>A0A7L5HYV5</accession>
<dbReference type="PANTHER" id="PTHR43110">
    <property type="entry name" value="THIOL PEROXIDASE"/>
    <property type="match status" value="1"/>
</dbReference>
<keyword evidence="8" id="KW-1185">Reference proteome</keyword>
<dbReference type="PROSITE" id="PS01265">
    <property type="entry name" value="TPX"/>
    <property type="match status" value="1"/>
</dbReference>
<gene>
    <name evidence="7" type="primary">tpx2</name>
    <name evidence="7" type="ORF">CARM_1249</name>
</gene>
<protein>
    <submittedName>
        <fullName evidence="7">Lipid hydroperoxide peroxidase</fullName>
        <ecNumber evidence="7">1.11.1.15</ecNumber>
    </submittedName>
</protein>
<dbReference type="AlphaFoldDB" id="A0A7L5HYV5"/>
<keyword evidence="4" id="KW-1015">Disulfide bond</keyword>
<organism evidence="7 8">
    <name type="scientific">Campylobacter armoricus</name>
    <dbReference type="NCBI Taxonomy" id="2505970"/>
    <lineage>
        <taxon>Bacteria</taxon>
        <taxon>Pseudomonadati</taxon>
        <taxon>Campylobacterota</taxon>
        <taxon>Epsilonproteobacteria</taxon>
        <taxon>Campylobacterales</taxon>
        <taxon>Campylobacteraceae</taxon>
        <taxon>Campylobacter</taxon>
    </lineage>
</organism>
<evidence type="ECO:0000256" key="5">
    <source>
        <dbReference type="ARBA" id="ARBA00023284"/>
    </source>
</evidence>
<dbReference type="InterPro" id="IPR050455">
    <property type="entry name" value="Tpx_Peroxidase_subfamily"/>
</dbReference>
<dbReference type="InterPro" id="IPR013740">
    <property type="entry name" value="Redoxin"/>
</dbReference>
<dbReference type="Gene3D" id="3.40.30.10">
    <property type="entry name" value="Glutaredoxin"/>
    <property type="match status" value="1"/>
</dbReference>
<keyword evidence="1 7" id="KW-0575">Peroxidase</keyword>
<evidence type="ECO:0000313" key="8">
    <source>
        <dbReference type="Proteomes" id="UP000509246"/>
    </source>
</evidence>
<dbReference type="SUPFAM" id="SSF52833">
    <property type="entry name" value="Thioredoxin-like"/>
    <property type="match status" value="1"/>
</dbReference>
<dbReference type="Proteomes" id="UP000509246">
    <property type="component" value="Chromosome"/>
</dbReference>